<dbReference type="InterPro" id="IPR036691">
    <property type="entry name" value="Endo/exonu/phosph_ase_sf"/>
</dbReference>
<sequence length="1296" mass="147016">MTTNGPAPFRLQSLKENVGGPMEIPPLAKVLLVLETLTGSVAELKSEVVAMRRELVTHNVEVKQMRRTAGAIESEVQKIHGMILVIQGELSKCQPDLSPLLTAATEYKDVVTEVSKAQLSPALSELRLEIHELQLETKTQSEAINSRLNSVIDSVKAVGSTPQTGFTLVDLDTRMKTYADVTRTAQSEVMLEQEREKNARDARAKNLRIVGLEETEDENTKDKVLEFFQGVLHVEPAVDQAWRIGRKDRVWHPRRFNNGRGFGGVALWKRDEVQLDITVENTDPHNHFICFRITGACEPVFLIIAYYPPSGAPVYSYLGNSADPFASLTSTVLEVQDKGPLWVLGDFNGRTGAAQSLDLGSKDDRPWANNHNHRWDRISEDDERNGLTNPFLQMVSIGGLTILNGTAHFRQTGGFTCATPNGNSTVDYLLASRTARDKVTTFQLGPWSPESDHCPLLCSFILPQLSKRKSRPCKRPLLLDRSKKDEYELAVKSRLLGGVESSTLPRLLMRAAADVFEVRSCRRQTWYDEDCRAARVKAMSQPDRKSAFRVYTHFIRAKKRRYLQEQQEALTMEFLSRPQEFWRRLRPRHTCVDLSEPDLLLYVKHLYFVPDAGQMPNTAGPGCIFTVAEVANEISRLQASRAADMNGVTAELLRWGGEELLTIVTTLINTAGSSGLPTDWTHRRVVPLYKSGPRSSASSYRTIMIANLFAKLLGRLLDSRLSEWCESRQLRAPVQGGFRKDHSPLDHTLVLRVLCEDAKRKKRPFFAIFIDFTKAFDLVSRELLWKRLEELGVPADLLRTIARLYQHVRVMANTIDPGIESTLGVIQGCPLSSTLFGVFIDNLFWHEPPENPGVQIGNSHFRMLLFADDVVLFANDPDQLRAQISSLESFCAQYKMKVNLSKTNWLCVGGGQQAEFLFDGQPITRTKVYRYLGVEFASNLSWNSCNTSRVTHGFRALYSLRNKCHKVGLTRWRLRRYLFSSLVQASLLYGAQTWGPALPKTSWSRIESVHKIFLQLELGLRPQIPYVILLAETGRLPVEAEALLLTLDYIYKLRAQDHTRLPYQAMMFTYGSGWYADVCCWALRWDFPEHSWGDLATMHTRFSEIVVKRLWASPSARQSYYLRDINRMTDYKEQSYLDSGLPIRTHRLVARYRTSSHNLRVEEGRWILLDYATQPYIGLKAYKLQNYKITNYNGSGFNPRFWGEWKTEEVKLVRDEECTDRIKYKTETRQIDGGAEVFVSRLWSGKQVPPLVGFGALLEGDDGVYRAGIEIGRRGFTRQSSSDTEGDPVVVVGTTI</sequence>
<keyword evidence="4" id="KW-1185">Reference proteome</keyword>
<dbReference type="EMBL" id="JBJQOH010000003">
    <property type="protein sequence ID" value="KAL3693704.1"/>
    <property type="molecule type" value="Genomic_DNA"/>
</dbReference>
<dbReference type="PANTHER" id="PTHR47027:SF20">
    <property type="entry name" value="REVERSE TRANSCRIPTASE-LIKE PROTEIN WITH RNA-DIRECTED DNA POLYMERASE DOMAIN"/>
    <property type="match status" value="1"/>
</dbReference>
<dbReference type="InterPro" id="IPR005135">
    <property type="entry name" value="Endo/exonuclease/phosphatase"/>
</dbReference>
<protein>
    <recommendedName>
        <fullName evidence="2">Reverse transcriptase domain-containing protein</fullName>
    </recommendedName>
</protein>
<dbReference type="InterPro" id="IPR043502">
    <property type="entry name" value="DNA/RNA_pol_sf"/>
</dbReference>
<dbReference type="Proteomes" id="UP001633002">
    <property type="component" value="Unassembled WGS sequence"/>
</dbReference>
<evidence type="ECO:0000256" key="1">
    <source>
        <dbReference type="SAM" id="Coils"/>
    </source>
</evidence>
<dbReference type="CDD" id="cd01650">
    <property type="entry name" value="RT_nLTR_like"/>
    <property type="match status" value="1"/>
</dbReference>
<dbReference type="Pfam" id="PF03372">
    <property type="entry name" value="Exo_endo_phos"/>
    <property type="match status" value="1"/>
</dbReference>
<keyword evidence="1" id="KW-0175">Coiled coil</keyword>
<dbReference type="Gene3D" id="3.60.10.10">
    <property type="entry name" value="Endonuclease/exonuclease/phosphatase"/>
    <property type="match status" value="1"/>
</dbReference>
<dbReference type="PANTHER" id="PTHR47027">
    <property type="entry name" value="REVERSE TRANSCRIPTASE DOMAIN-CONTAINING PROTEIN"/>
    <property type="match status" value="1"/>
</dbReference>
<evidence type="ECO:0000313" key="3">
    <source>
        <dbReference type="EMBL" id="KAL3693704.1"/>
    </source>
</evidence>
<dbReference type="SUPFAM" id="SSF56672">
    <property type="entry name" value="DNA/RNA polymerases"/>
    <property type="match status" value="1"/>
</dbReference>
<dbReference type="InterPro" id="IPR000477">
    <property type="entry name" value="RT_dom"/>
</dbReference>
<gene>
    <name evidence="3" type="ORF">R1sor_007355</name>
</gene>
<feature type="domain" description="Reverse transcriptase" evidence="2">
    <location>
        <begin position="669"/>
        <end position="923"/>
    </location>
</feature>
<dbReference type="Pfam" id="PF00078">
    <property type="entry name" value="RVT_1"/>
    <property type="match status" value="1"/>
</dbReference>
<accession>A0ABD3HTN2</accession>
<evidence type="ECO:0000259" key="2">
    <source>
        <dbReference type="PROSITE" id="PS50878"/>
    </source>
</evidence>
<name>A0ABD3HTN2_9MARC</name>
<feature type="coiled-coil region" evidence="1">
    <location>
        <begin position="34"/>
        <end position="61"/>
    </location>
</feature>
<dbReference type="PROSITE" id="PS50878">
    <property type="entry name" value="RT_POL"/>
    <property type="match status" value="1"/>
</dbReference>
<dbReference type="SUPFAM" id="SSF56219">
    <property type="entry name" value="DNase I-like"/>
    <property type="match status" value="1"/>
</dbReference>
<comment type="caution">
    <text evidence="3">The sequence shown here is derived from an EMBL/GenBank/DDBJ whole genome shotgun (WGS) entry which is preliminary data.</text>
</comment>
<evidence type="ECO:0000313" key="4">
    <source>
        <dbReference type="Proteomes" id="UP001633002"/>
    </source>
</evidence>
<organism evidence="3 4">
    <name type="scientific">Riccia sorocarpa</name>
    <dbReference type="NCBI Taxonomy" id="122646"/>
    <lineage>
        <taxon>Eukaryota</taxon>
        <taxon>Viridiplantae</taxon>
        <taxon>Streptophyta</taxon>
        <taxon>Embryophyta</taxon>
        <taxon>Marchantiophyta</taxon>
        <taxon>Marchantiopsida</taxon>
        <taxon>Marchantiidae</taxon>
        <taxon>Marchantiales</taxon>
        <taxon>Ricciaceae</taxon>
        <taxon>Riccia</taxon>
    </lineage>
</organism>
<proteinExistence type="predicted"/>
<reference evidence="3 4" key="1">
    <citation type="submission" date="2024-09" db="EMBL/GenBank/DDBJ databases">
        <title>Chromosome-scale assembly of Riccia sorocarpa.</title>
        <authorList>
            <person name="Paukszto L."/>
        </authorList>
    </citation>
    <scope>NUCLEOTIDE SEQUENCE [LARGE SCALE GENOMIC DNA]</scope>
    <source>
        <strain evidence="3">LP-2024</strain>
        <tissue evidence="3">Aerial parts of the thallus</tissue>
    </source>
</reference>